<dbReference type="Gene3D" id="1.10.510.10">
    <property type="entry name" value="Transferase(Phosphotransferase) domain 1"/>
    <property type="match status" value="2"/>
</dbReference>
<evidence type="ECO:0000256" key="2">
    <source>
        <dbReference type="ARBA" id="ARBA00003861"/>
    </source>
</evidence>
<dbReference type="Pfam" id="PF07714">
    <property type="entry name" value="PK_Tyr_Ser-Thr"/>
    <property type="match status" value="1"/>
</dbReference>
<accession>A0AAD5IZ83</accession>
<name>A0AAD5IZ83_ACENE</name>
<dbReference type="GO" id="GO:0016567">
    <property type="term" value="P:protein ubiquitination"/>
    <property type="evidence" value="ECO:0007669"/>
    <property type="project" value="InterPro"/>
</dbReference>
<dbReference type="GO" id="GO:0005524">
    <property type="term" value="F:ATP binding"/>
    <property type="evidence" value="ECO:0007669"/>
    <property type="project" value="InterPro"/>
</dbReference>
<dbReference type="InterPro" id="IPR011009">
    <property type="entry name" value="Kinase-like_dom_sf"/>
</dbReference>
<dbReference type="CDD" id="cd16655">
    <property type="entry name" value="RING-Ubox_WDSUB1-like"/>
    <property type="match status" value="1"/>
</dbReference>
<dbReference type="Pfam" id="PF04564">
    <property type="entry name" value="U-box"/>
    <property type="match status" value="1"/>
</dbReference>
<dbReference type="EC" id="2.3.2.27" evidence="4"/>
<dbReference type="InterPro" id="IPR008271">
    <property type="entry name" value="Ser/Thr_kinase_AS"/>
</dbReference>
<dbReference type="InterPro" id="IPR001245">
    <property type="entry name" value="Ser-Thr/Tyr_kinase_cat_dom"/>
</dbReference>
<dbReference type="PROSITE" id="PS50011">
    <property type="entry name" value="PROTEIN_KINASE_DOM"/>
    <property type="match status" value="1"/>
</dbReference>
<keyword evidence="11" id="KW-1185">Reference proteome</keyword>
<feature type="domain" description="Protein kinase" evidence="8">
    <location>
        <begin position="1"/>
        <end position="210"/>
    </location>
</feature>
<dbReference type="Gene3D" id="3.30.40.10">
    <property type="entry name" value="Zinc/RING finger domain, C3HC4 (zinc finger)"/>
    <property type="match status" value="1"/>
</dbReference>
<evidence type="ECO:0000256" key="7">
    <source>
        <dbReference type="SAM" id="SignalP"/>
    </source>
</evidence>
<evidence type="ECO:0000259" key="8">
    <source>
        <dbReference type="PROSITE" id="PS50011"/>
    </source>
</evidence>
<evidence type="ECO:0000256" key="3">
    <source>
        <dbReference type="ARBA" id="ARBA00004906"/>
    </source>
</evidence>
<proteinExistence type="predicted"/>
<feature type="signal peptide" evidence="7">
    <location>
        <begin position="1"/>
        <end position="18"/>
    </location>
</feature>
<dbReference type="PROSITE" id="PS00108">
    <property type="entry name" value="PROTEIN_KINASE_ST"/>
    <property type="match status" value="1"/>
</dbReference>
<sequence>MPCKLQFNMTLLLCTCMALEVFDKDRFKTVDKVGKAYLNLQPIPSVAGLRHVVNISSSKETTYVLLHSSNPQSIIHGDLKAANVLLDANFVCKLSDFGIKHYRQLPLKEEVSSKSDIYSFGIILLQLLTGRSWFHKKILLTGRSSLNIAEEMPEVLDGGNLEAFLDYTAGDWPFVQAKQLVHTALRCCDIEPSKRPDLISEAWRVLKPMRAACEASSSFWTGSRDHSKPPSYFICPILLEVMQDPVVAADGYTYEAEAMKGWLESGHDTSPLTNLRLPHHQVVPNYSLRYAIQEWLDIPT</sequence>
<evidence type="ECO:0000313" key="11">
    <source>
        <dbReference type="Proteomes" id="UP001064489"/>
    </source>
</evidence>
<dbReference type="GO" id="GO:0061630">
    <property type="term" value="F:ubiquitin protein ligase activity"/>
    <property type="evidence" value="ECO:0007669"/>
    <property type="project" value="UniProtKB-EC"/>
</dbReference>
<dbReference type="GO" id="GO:0004672">
    <property type="term" value="F:protein kinase activity"/>
    <property type="evidence" value="ECO:0007669"/>
    <property type="project" value="InterPro"/>
</dbReference>
<dbReference type="SUPFAM" id="SSF57850">
    <property type="entry name" value="RING/U-box"/>
    <property type="match status" value="1"/>
</dbReference>
<dbReference type="InterPro" id="IPR013083">
    <property type="entry name" value="Znf_RING/FYVE/PHD"/>
</dbReference>
<dbReference type="PANTHER" id="PTHR45647">
    <property type="entry name" value="OS02G0152300 PROTEIN"/>
    <property type="match status" value="1"/>
</dbReference>
<comment type="catalytic activity">
    <reaction evidence="1">
        <text>S-ubiquitinyl-[E2 ubiquitin-conjugating enzyme]-L-cysteine + [acceptor protein]-L-lysine = [E2 ubiquitin-conjugating enzyme]-L-cysteine + N(6)-ubiquitinyl-[acceptor protein]-L-lysine.</text>
        <dbReference type="EC" id="2.3.2.27"/>
    </reaction>
</comment>
<evidence type="ECO:0000313" key="10">
    <source>
        <dbReference type="EMBL" id="KAI9180507.1"/>
    </source>
</evidence>
<dbReference type="SMART" id="SM00220">
    <property type="entry name" value="S_TKc"/>
    <property type="match status" value="1"/>
</dbReference>
<comment type="caution">
    <text evidence="10">The sequence shown here is derived from an EMBL/GenBank/DDBJ whole genome shotgun (WGS) entry which is preliminary data.</text>
</comment>
<evidence type="ECO:0000256" key="5">
    <source>
        <dbReference type="ARBA" id="ARBA00022679"/>
    </source>
</evidence>
<evidence type="ECO:0000256" key="1">
    <source>
        <dbReference type="ARBA" id="ARBA00000900"/>
    </source>
</evidence>
<dbReference type="InterPro" id="IPR051348">
    <property type="entry name" value="U-box_ubiquitin_ligases"/>
</dbReference>
<dbReference type="SMART" id="SM00504">
    <property type="entry name" value="Ubox"/>
    <property type="match status" value="1"/>
</dbReference>
<comment type="function">
    <text evidence="2">Functions as an E3 ubiquitin ligase.</text>
</comment>
<comment type="pathway">
    <text evidence="3">Protein modification; protein ubiquitination.</text>
</comment>
<dbReference type="PANTHER" id="PTHR45647:SF100">
    <property type="entry name" value="U-BOX DOMAIN-CONTAINING PROTEIN 33"/>
    <property type="match status" value="1"/>
</dbReference>
<keyword evidence="5" id="KW-0808">Transferase</keyword>
<evidence type="ECO:0000259" key="9">
    <source>
        <dbReference type="PROSITE" id="PS51698"/>
    </source>
</evidence>
<dbReference type="Proteomes" id="UP001064489">
    <property type="component" value="Chromosome 4"/>
</dbReference>
<organism evidence="10 11">
    <name type="scientific">Acer negundo</name>
    <name type="common">Box elder</name>
    <dbReference type="NCBI Taxonomy" id="4023"/>
    <lineage>
        <taxon>Eukaryota</taxon>
        <taxon>Viridiplantae</taxon>
        <taxon>Streptophyta</taxon>
        <taxon>Embryophyta</taxon>
        <taxon>Tracheophyta</taxon>
        <taxon>Spermatophyta</taxon>
        <taxon>Magnoliopsida</taxon>
        <taxon>eudicotyledons</taxon>
        <taxon>Gunneridae</taxon>
        <taxon>Pentapetalae</taxon>
        <taxon>rosids</taxon>
        <taxon>malvids</taxon>
        <taxon>Sapindales</taxon>
        <taxon>Sapindaceae</taxon>
        <taxon>Hippocastanoideae</taxon>
        <taxon>Acereae</taxon>
        <taxon>Acer</taxon>
    </lineage>
</organism>
<dbReference type="InterPro" id="IPR000719">
    <property type="entry name" value="Prot_kinase_dom"/>
</dbReference>
<dbReference type="EMBL" id="JAJSOW010000101">
    <property type="protein sequence ID" value="KAI9180507.1"/>
    <property type="molecule type" value="Genomic_DNA"/>
</dbReference>
<dbReference type="InterPro" id="IPR003613">
    <property type="entry name" value="Ubox_domain"/>
</dbReference>
<evidence type="ECO:0000256" key="6">
    <source>
        <dbReference type="ARBA" id="ARBA00022786"/>
    </source>
</evidence>
<reference evidence="10" key="1">
    <citation type="journal article" date="2022" name="Plant J.">
        <title>Strategies of tolerance reflected in two North American maple genomes.</title>
        <authorList>
            <person name="McEvoy S.L."/>
            <person name="Sezen U.U."/>
            <person name="Trouern-Trend A."/>
            <person name="McMahon S.M."/>
            <person name="Schaberg P.G."/>
            <person name="Yang J."/>
            <person name="Wegrzyn J.L."/>
            <person name="Swenson N.G."/>
        </authorList>
    </citation>
    <scope>NUCLEOTIDE SEQUENCE</scope>
    <source>
        <strain evidence="10">91603</strain>
    </source>
</reference>
<reference evidence="10" key="2">
    <citation type="submission" date="2023-02" db="EMBL/GenBank/DDBJ databases">
        <authorList>
            <person name="Swenson N.G."/>
            <person name="Wegrzyn J.L."/>
            <person name="Mcevoy S.L."/>
        </authorList>
    </citation>
    <scope>NUCLEOTIDE SEQUENCE</scope>
    <source>
        <strain evidence="10">91603</strain>
        <tissue evidence="10">Leaf</tissue>
    </source>
</reference>
<protein>
    <recommendedName>
        <fullName evidence="4">RING-type E3 ubiquitin transferase</fullName>
        <ecNumber evidence="4">2.3.2.27</ecNumber>
    </recommendedName>
</protein>
<evidence type="ECO:0000256" key="4">
    <source>
        <dbReference type="ARBA" id="ARBA00012483"/>
    </source>
</evidence>
<dbReference type="SUPFAM" id="SSF56112">
    <property type="entry name" value="Protein kinase-like (PK-like)"/>
    <property type="match status" value="1"/>
</dbReference>
<feature type="domain" description="U-box" evidence="9">
    <location>
        <begin position="228"/>
        <end position="300"/>
    </location>
</feature>
<dbReference type="PROSITE" id="PS51698">
    <property type="entry name" value="U_BOX"/>
    <property type="match status" value="1"/>
</dbReference>
<keyword evidence="7" id="KW-0732">Signal</keyword>
<keyword evidence="6" id="KW-0833">Ubl conjugation pathway</keyword>
<dbReference type="AlphaFoldDB" id="A0AAD5IZ83"/>
<feature type="chain" id="PRO_5042256616" description="RING-type E3 ubiquitin transferase" evidence="7">
    <location>
        <begin position="19"/>
        <end position="300"/>
    </location>
</feature>
<gene>
    <name evidence="10" type="ORF">LWI28_005469</name>
</gene>